<evidence type="ECO:0000313" key="2">
    <source>
        <dbReference type="Proteomes" id="UP001056610"/>
    </source>
</evidence>
<dbReference type="EMBL" id="CP097320">
    <property type="protein sequence ID" value="UQX11323.1"/>
    <property type="molecule type" value="Genomic_DNA"/>
</dbReference>
<evidence type="ECO:0000313" key="1">
    <source>
        <dbReference type="EMBL" id="UQX11323.1"/>
    </source>
</evidence>
<name>A0ABY4QK29_9MYCO</name>
<keyword evidence="2" id="KW-1185">Reference proteome</keyword>
<dbReference type="RefSeq" id="WP_219070788.1">
    <property type="nucleotide sequence ID" value="NZ_CAJUXY010000111.1"/>
</dbReference>
<protein>
    <submittedName>
        <fullName evidence="1">Uncharacterized protein</fullName>
    </submittedName>
</protein>
<proteinExistence type="predicted"/>
<organism evidence="1 2">
    <name type="scientific">Candidatus Mycobacterium methanotrophicum</name>
    <dbReference type="NCBI Taxonomy" id="2943498"/>
    <lineage>
        <taxon>Bacteria</taxon>
        <taxon>Bacillati</taxon>
        <taxon>Actinomycetota</taxon>
        <taxon>Actinomycetes</taxon>
        <taxon>Mycobacteriales</taxon>
        <taxon>Mycobacteriaceae</taxon>
        <taxon>Mycobacterium</taxon>
    </lineage>
</organism>
<sequence length="91" mass="8853">MSYQTGQVNVGTTPTLIAMTGYPPDNDGILVTASAACFVGGPDVSTSTGYPIPASTAVLIPTSGSHSGSTEGGLYGVVASGTATVSFIVPG</sequence>
<accession>A0ABY4QK29</accession>
<dbReference type="Proteomes" id="UP001056610">
    <property type="component" value="Chromosome"/>
</dbReference>
<gene>
    <name evidence="1" type="ORF">M5I08_01930</name>
</gene>
<reference evidence="1" key="1">
    <citation type="submission" date="2022-05" db="EMBL/GenBank/DDBJ databases">
        <title>A methanotrophic Mycobacterium dominates a cave microbial ecosystem.</title>
        <authorList>
            <person name="Van Spanning R.J.M."/>
            <person name="Guan Q."/>
            <person name="Melkonian C."/>
            <person name="Gallant J."/>
            <person name="Polerecky L."/>
            <person name="Flot J.-F."/>
            <person name="Brandt B.W."/>
            <person name="Braster M."/>
            <person name="Iturbe Espinoza P."/>
            <person name="Aerts J."/>
            <person name="Meima-Franke M."/>
            <person name="Piersma S.R."/>
            <person name="Bunduc C."/>
            <person name="Ummels R."/>
            <person name="Pain A."/>
            <person name="Fleming E.J."/>
            <person name="van der Wel N."/>
            <person name="Gherman V.D."/>
            <person name="Sarbu S.M."/>
            <person name="Bodelier P.L.E."/>
            <person name="Bitter W."/>
        </authorList>
    </citation>
    <scope>NUCLEOTIDE SEQUENCE</scope>
    <source>
        <strain evidence="1">Sulfur Cave</strain>
    </source>
</reference>